<evidence type="ECO:0000313" key="1">
    <source>
        <dbReference type="EMBL" id="MBO1928425.1"/>
    </source>
</evidence>
<gene>
    <name evidence="1" type="ORF">J3998_12675</name>
</gene>
<reference evidence="1 2" key="1">
    <citation type="submission" date="2021-03" db="EMBL/GenBank/DDBJ databases">
        <title>Thiomicrorhabdus sp.nov.,novel sulfur-oxidizing bacteria isolated from coastal sediment.</title>
        <authorList>
            <person name="Liu X."/>
        </authorList>
    </citation>
    <scope>NUCLEOTIDE SEQUENCE [LARGE SCALE GENOMIC DNA]</scope>
    <source>
        <strain evidence="1 2">6S2-11</strain>
    </source>
</reference>
<accession>A0ABS3Q7V2</accession>
<comment type="caution">
    <text evidence="1">The sequence shown here is derived from an EMBL/GenBank/DDBJ whole genome shotgun (WGS) entry which is preliminary data.</text>
</comment>
<name>A0ABS3Q7V2_9GAMM</name>
<dbReference type="EMBL" id="JAGETV010000043">
    <property type="protein sequence ID" value="MBO1928425.1"/>
    <property type="molecule type" value="Genomic_DNA"/>
</dbReference>
<proteinExistence type="predicted"/>
<keyword evidence="2" id="KW-1185">Reference proteome</keyword>
<dbReference type="RefSeq" id="WP_208151036.1">
    <property type="nucleotide sequence ID" value="NZ_JAGETV010000043.1"/>
</dbReference>
<dbReference type="Proteomes" id="UP000664835">
    <property type="component" value="Unassembled WGS sequence"/>
</dbReference>
<sequence>MKNILTILGIMTFSVNTYASDLKVMCESQNERTAYLLNINMHSNYLIKKELFGDSVEQNRFKKYQFSTENNLIKFIDYENDQIVNKYSLNLKNMFLEASYPYPAKEIKMFCKKIH</sequence>
<protein>
    <submittedName>
        <fullName evidence="1">Uncharacterized protein</fullName>
    </submittedName>
</protein>
<organism evidence="1 2">
    <name type="scientific">Thiomicrorhabdus marina</name>
    <dbReference type="NCBI Taxonomy" id="2818442"/>
    <lineage>
        <taxon>Bacteria</taxon>
        <taxon>Pseudomonadati</taxon>
        <taxon>Pseudomonadota</taxon>
        <taxon>Gammaproteobacteria</taxon>
        <taxon>Thiotrichales</taxon>
        <taxon>Piscirickettsiaceae</taxon>
        <taxon>Thiomicrorhabdus</taxon>
    </lineage>
</organism>
<evidence type="ECO:0000313" key="2">
    <source>
        <dbReference type="Proteomes" id="UP000664835"/>
    </source>
</evidence>